<dbReference type="PROSITE" id="PS51671">
    <property type="entry name" value="ACT"/>
    <property type="match status" value="1"/>
</dbReference>
<organism evidence="5 6">
    <name type="scientific">Roseofilum acuticapitatum BLCC-M154</name>
    <dbReference type="NCBI Taxonomy" id="3022444"/>
    <lineage>
        <taxon>Bacteria</taxon>
        <taxon>Bacillati</taxon>
        <taxon>Cyanobacteriota</taxon>
        <taxon>Cyanophyceae</taxon>
        <taxon>Desertifilales</taxon>
        <taxon>Desertifilaceae</taxon>
        <taxon>Roseofilum</taxon>
        <taxon>Roseofilum acuticapitatum</taxon>
    </lineage>
</organism>
<dbReference type="SUPFAM" id="SSF48452">
    <property type="entry name" value="TPR-like"/>
    <property type="match status" value="3"/>
</dbReference>
<keyword evidence="6" id="KW-1185">Reference proteome</keyword>
<dbReference type="Pfam" id="PF04607">
    <property type="entry name" value="RelA_SpoT"/>
    <property type="match status" value="1"/>
</dbReference>
<gene>
    <name evidence="5" type="ORF">PMG71_04605</name>
</gene>
<dbReference type="InterPro" id="IPR012675">
    <property type="entry name" value="Beta-grasp_dom_sf"/>
</dbReference>
<dbReference type="InterPro" id="IPR004095">
    <property type="entry name" value="TGS"/>
</dbReference>
<dbReference type="CDD" id="cd04876">
    <property type="entry name" value="ACT_RelA-SpoT"/>
    <property type="match status" value="1"/>
</dbReference>
<dbReference type="Gene3D" id="3.10.20.30">
    <property type="match status" value="1"/>
</dbReference>
<feature type="compositionally biased region" description="Low complexity" evidence="2">
    <location>
        <begin position="1136"/>
        <end position="1148"/>
    </location>
</feature>
<dbReference type="Pfam" id="PF02824">
    <property type="entry name" value="TGS"/>
    <property type="match status" value="1"/>
</dbReference>
<proteinExistence type="predicted"/>
<dbReference type="SUPFAM" id="SSF81301">
    <property type="entry name" value="Nucleotidyltransferase"/>
    <property type="match status" value="1"/>
</dbReference>
<dbReference type="InterPro" id="IPR043519">
    <property type="entry name" value="NT_sf"/>
</dbReference>
<dbReference type="InterPro" id="IPR029030">
    <property type="entry name" value="Caspase-like_dom_sf"/>
</dbReference>
<dbReference type="InterPro" id="IPR019734">
    <property type="entry name" value="TPR_rpt"/>
</dbReference>
<feature type="compositionally biased region" description="Basic and acidic residues" evidence="2">
    <location>
        <begin position="1157"/>
        <end position="1168"/>
    </location>
</feature>
<dbReference type="PANTHER" id="PTHR21262:SF31">
    <property type="entry name" value="GTP PYROPHOSPHOKINASE"/>
    <property type="match status" value="1"/>
</dbReference>
<dbReference type="Pfam" id="PF00656">
    <property type="entry name" value="Peptidase_C14"/>
    <property type="match status" value="1"/>
</dbReference>
<feature type="domain" description="TGS" evidence="4">
    <location>
        <begin position="1580"/>
        <end position="1654"/>
    </location>
</feature>
<feature type="region of interest" description="Disordered" evidence="2">
    <location>
        <begin position="1133"/>
        <end position="1168"/>
    </location>
</feature>
<comment type="caution">
    <text evidence="5">The sequence shown here is derived from an EMBL/GenBank/DDBJ whole genome shotgun (WGS) entry which is preliminary data.</text>
</comment>
<dbReference type="InterPro" id="IPR011600">
    <property type="entry name" value="Pept_C14_caspase"/>
</dbReference>
<dbReference type="InterPro" id="IPR011990">
    <property type="entry name" value="TPR-like_helical_dom_sf"/>
</dbReference>
<dbReference type="InterPro" id="IPR045865">
    <property type="entry name" value="ACT-like_dom_sf"/>
</dbReference>
<dbReference type="Gene3D" id="3.30.70.260">
    <property type="match status" value="1"/>
</dbReference>
<dbReference type="Pfam" id="PF13291">
    <property type="entry name" value="ACT_4"/>
    <property type="match status" value="1"/>
</dbReference>
<feature type="region of interest" description="Disordered" evidence="2">
    <location>
        <begin position="1749"/>
        <end position="1768"/>
    </location>
</feature>
<sequence>MMKRKALVIGINRYPLLRDNRNQRKDLSTPATDAEAIAQWLENHGNFDVKRFPCTINPYQVDPRPARVWRAEDLKEAIEALFNPPPGEMPDTALLFFAGHGLRKPSSEEVEVFLATSDVYPDRDRWGISLEWLRERLDHSPVRQQIVWLDCCFSGQFCNIKRPNLEIDRDRFFVTACHSFELAREDSEGKHGELSKALLHLLEEAQATGQTVTSLTLGSQLHEYTKKLGAAQQKPVSKFSGGQITLMEAKKQSNNQESSFGPPDYEKFYGRRKELEELKTDVHNNRVVVMWGESGVGKTWLTAELAKQLSTDYQVCWIDEYPEEFTIEDFLLQVNDFLKENNELGFNTTYEENKINNQSKIDRLVNFLGKTKKDFLFVFDGFQRVRQNSLNDFEFFIQRFSHKQSQSKLILVTHSVLGRNITHRQIKGFEKEEVVNYIKQHGCQVQGQCSKKNIEAVVQVTGGHPLAIDLILEWVFRDGVSMQDALDNIVQYDQEDRQELTTRLLKKIKDVLTEEEQHAFRKLSVFETPVKASAWEYLDIPKRVSQSLIRRRLLSPMDSDYFQMHQLIAQFWRKELPEDETQLLHQQAAQYYWDTAKQSPLESLDRTTYLQSYDHWLKNDDQESAAQVINNLVSRIHEKERLPSERLPGLTSWLLNLPKEVSENKPWLLLEKGRKLEKKFSPEEAELLFQQSHDIFKQQQNALGRSVALFYVGKMRALKQEPELALQALQQVLDIAEEGQDIPMQIRALGKKIGCYIDMGDKEKATEDSNNAEKLARMLNDQLGLALIVYRKGSIERHWSNYLEAERYFVESAESFKKLKDVYHQSKALSRIGICQTFQGKFLTAIENLNKAIEIKKTIQDEHGLARDYDYLADIYALQGDFTTAEKNYNKSLGIKKGCKNMNPDTYGLIKSYKNLAKIELLKRENTFNQAQEFIGECQKLINPNNSKDIERKYIGLNGSKLWVKGDLEYSQGEYEAALKSYEESASNFKSFKVLDSEARVRFSLGRTYLAMADINKANDYLQDCLNLFRQYNMAYDEILTLTYLSRCTMWTDLQQALNYNQLALESASEIDSNLIQAICFETQALLEQHTWYTWLQNFAGKNNTEVIGNENIQLLIDSVWKYYDQAISNLEKGTSNSSNSQSNQNESSKSKINRGSKNEQETTENEQKQPKKSLIIYRLEIETKKTLWQLLVKNWCNDEINLDNAYGLLKNKFIAQEIIKIELLNLQYLMQRNNQDIVSSSTLKLIAEYAVEILCPLAMRFGLNQLREETEDSAFKVWKPDEYERIQERLNENLPDPDIFLENLKIELEDELGDARVQLEEIQTRIKSVYSIYKKEQARQVSLKLDQILDIVGVRIITETEEDCYTALSVVQNMGEVIEGEGILHNPIRNFIENPKTSTGYQSIHINIRYGQMIVEFQIRTERMHLAAEFGISVLGLGKVAHRYYKDPSHYSNPSSQQNYQWAHRKRVHLSVQCESQSVQSIGNLFEEGKLELGSVDVDRVGVNQIILLLEMLGKRTKTSKYQPGDIESEIYALIEKIGKIDGVILVNSVREARIENPQISLQEKAEIIQELTNKNSGNDNYIYVITPKKDVKKILKGVDKQDQQELQPVTPVDFAYTIHEEVGNHCTGAKVNGKMVKLDTGLQNGDIVEIITNKNSHPSLDWLEFVITPTAKHRIKRWHKKEHRKQHIDNGREKLQKELGKEGLDSLLESDKMQAIVTRLNYHSVDDLLVALGYGDISTTDVINRLQDDSQTPHKDQSNVKEKEASSQKKLTIVGIEGIPYHFAGCCHPLPGEPIIGIVARRGNRDVAIHARQCPQAEKMPSEQKITNLKWETWIEVEVIDQPGVLHEILGIFKELNINIENLKSLDKKPQSGTAIIPLYFWIRDREELEYILVRLRKNPNCLNVTYRIGE</sequence>
<dbReference type="SUPFAM" id="SSF52129">
    <property type="entry name" value="Caspase-like"/>
    <property type="match status" value="1"/>
</dbReference>
<accession>A0ABT7AP82</accession>
<dbReference type="SUPFAM" id="SSF52540">
    <property type="entry name" value="P-loop containing nucleoside triphosphate hydrolases"/>
    <property type="match status" value="1"/>
</dbReference>
<dbReference type="InterPro" id="IPR027417">
    <property type="entry name" value="P-loop_NTPase"/>
</dbReference>
<dbReference type="Pfam" id="PF01637">
    <property type="entry name" value="ATPase_2"/>
    <property type="match status" value="1"/>
</dbReference>
<dbReference type="Gene3D" id="1.25.40.10">
    <property type="entry name" value="Tetratricopeptide repeat domain"/>
    <property type="match status" value="3"/>
</dbReference>
<dbReference type="RefSeq" id="WP_283752462.1">
    <property type="nucleotide sequence ID" value="NZ_JAQOSP010000031.1"/>
</dbReference>
<name>A0ABT7AP82_9CYAN</name>
<feature type="repeat" description="TPR" evidence="1">
    <location>
        <begin position="999"/>
        <end position="1032"/>
    </location>
</feature>
<evidence type="ECO:0000256" key="2">
    <source>
        <dbReference type="SAM" id="MobiDB-lite"/>
    </source>
</evidence>
<dbReference type="InterPro" id="IPR033655">
    <property type="entry name" value="TGS_RelA/SpoT"/>
</dbReference>
<feature type="domain" description="ACT" evidence="3">
    <location>
        <begin position="1836"/>
        <end position="1912"/>
    </location>
</feature>
<dbReference type="Gene3D" id="3.30.460.10">
    <property type="entry name" value="Beta Polymerase, domain 2"/>
    <property type="match status" value="1"/>
</dbReference>
<dbReference type="EMBL" id="JAQOSP010000031">
    <property type="protein sequence ID" value="MDJ1168700.1"/>
    <property type="molecule type" value="Genomic_DNA"/>
</dbReference>
<dbReference type="Pfam" id="PF13424">
    <property type="entry name" value="TPR_12"/>
    <property type="match status" value="2"/>
</dbReference>
<dbReference type="CDD" id="cd01668">
    <property type="entry name" value="TGS_RSH"/>
    <property type="match status" value="1"/>
</dbReference>
<dbReference type="Proteomes" id="UP001235303">
    <property type="component" value="Unassembled WGS sequence"/>
</dbReference>
<dbReference type="SUPFAM" id="SSF81271">
    <property type="entry name" value="TGS-like"/>
    <property type="match status" value="1"/>
</dbReference>
<dbReference type="Gene3D" id="3.40.50.300">
    <property type="entry name" value="P-loop containing nucleotide triphosphate hydrolases"/>
    <property type="match status" value="1"/>
</dbReference>
<dbReference type="InterPro" id="IPR045600">
    <property type="entry name" value="RelA/SpoT_AH_RIS"/>
</dbReference>
<evidence type="ECO:0000259" key="4">
    <source>
        <dbReference type="PROSITE" id="PS51880"/>
    </source>
</evidence>
<dbReference type="SMART" id="SM00954">
    <property type="entry name" value="RelA_SpoT"/>
    <property type="match status" value="1"/>
</dbReference>
<evidence type="ECO:0000313" key="5">
    <source>
        <dbReference type="EMBL" id="MDJ1168700.1"/>
    </source>
</evidence>
<keyword evidence="1" id="KW-0802">TPR repeat</keyword>
<evidence type="ECO:0000259" key="3">
    <source>
        <dbReference type="PROSITE" id="PS51671"/>
    </source>
</evidence>
<dbReference type="SMART" id="SM00028">
    <property type="entry name" value="TPR"/>
    <property type="match status" value="8"/>
</dbReference>
<dbReference type="InterPro" id="IPR002912">
    <property type="entry name" value="ACT_dom"/>
</dbReference>
<dbReference type="SUPFAM" id="SSF55021">
    <property type="entry name" value="ACT-like"/>
    <property type="match status" value="1"/>
</dbReference>
<dbReference type="Pfam" id="PF19296">
    <property type="entry name" value="RelA_AH_RIS"/>
    <property type="match status" value="1"/>
</dbReference>
<dbReference type="InterPro" id="IPR007685">
    <property type="entry name" value="RelA_SpoT"/>
</dbReference>
<dbReference type="InterPro" id="IPR012676">
    <property type="entry name" value="TGS-like"/>
</dbReference>
<dbReference type="InterPro" id="IPR011579">
    <property type="entry name" value="ATPase_dom"/>
</dbReference>
<protein>
    <submittedName>
        <fullName evidence="5">Tetratricopeptide repeat protein</fullName>
    </submittedName>
</protein>
<dbReference type="CDD" id="cd05399">
    <property type="entry name" value="NT_Rel-Spo_like"/>
    <property type="match status" value="1"/>
</dbReference>
<dbReference type="PROSITE" id="PS50005">
    <property type="entry name" value="TPR"/>
    <property type="match status" value="1"/>
</dbReference>
<dbReference type="PROSITE" id="PS51880">
    <property type="entry name" value="TGS"/>
    <property type="match status" value="1"/>
</dbReference>
<evidence type="ECO:0000313" key="6">
    <source>
        <dbReference type="Proteomes" id="UP001235303"/>
    </source>
</evidence>
<dbReference type="PANTHER" id="PTHR21262">
    <property type="entry name" value="GUANOSINE-3',5'-BIS DIPHOSPHATE 3'-PYROPHOSPHOHYDROLASE"/>
    <property type="match status" value="1"/>
</dbReference>
<reference evidence="5 6" key="1">
    <citation type="submission" date="2023-01" db="EMBL/GenBank/DDBJ databases">
        <title>Novel diversity within Roseofilum (Cyanobacteria; Desertifilaceae) from marine benthic mats with descriptions of four novel species.</title>
        <authorList>
            <person name="Wang Y."/>
            <person name="Berthold D.E."/>
            <person name="Hu J."/>
            <person name="Lefler F.W."/>
            <person name="Laughinghouse H.D. IV."/>
        </authorList>
    </citation>
    <scope>NUCLEOTIDE SEQUENCE [LARGE SCALE GENOMIC DNA]</scope>
    <source>
        <strain evidence="5 6">BLCC-M154</strain>
    </source>
</reference>
<evidence type="ECO:0000256" key="1">
    <source>
        <dbReference type="PROSITE-ProRule" id="PRU00339"/>
    </source>
</evidence>
<dbReference type="Gene3D" id="3.40.50.1460">
    <property type="match status" value="1"/>
</dbReference>